<accession>G2QVT6</accession>
<keyword evidence="3" id="KW-1185">Reference proteome</keyword>
<dbReference type="KEGG" id="ttt:THITE_2109463"/>
<proteinExistence type="predicted"/>
<dbReference type="EMBL" id="CP003009">
    <property type="protein sequence ID" value="AEO63867.1"/>
    <property type="molecule type" value="Genomic_DNA"/>
</dbReference>
<dbReference type="Proteomes" id="UP000008181">
    <property type="component" value="Chromosome 1"/>
</dbReference>
<dbReference type="OrthoDB" id="3545073at2759"/>
<reference evidence="2 3" key="1">
    <citation type="journal article" date="2011" name="Nat. Biotechnol.">
        <title>Comparative genomic analysis of the thermophilic biomass-degrading fungi Myceliophthora thermophila and Thielavia terrestris.</title>
        <authorList>
            <person name="Berka R.M."/>
            <person name="Grigoriev I.V."/>
            <person name="Otillar R."/>
            <person name="Salamov A."/>
            <person name="Grimwood J."/>
            <person name="Reid I."/>
            <person name="Ishmael N."/>
            <person name="John T."/>
            <person name="Darmond C."/>
            <person name="Moisan M.-C."/>
            <person name="Henrissat B."/>
            <person name="Coutinho P.M."/>
            <person name="Lombard V."/>
            <person name="Natvig D.O."/>
            <person name="Lindquist E."/>
            <person name="Schmutz J."/>
            <person name="Lucas S."/>
            <person name="Harris P."/>
            <person name="Powlowski J."/>
            <person name="Bellemare A."/>
            <person name="Taylor D."/>
            <person name="Butler G."/>
            <person name="de Vries R.P."/>
            <person name="Allijn I.E."/>
            <person name="van den Brink J."/>
            <person name="Ushinsky S."/>
            <person name="Storms R."/>
            <person name="Powell A.J."/>
            <person name="Paulsen I.T."/>
            <person name="Elbourne L.D.H."/>
            <person name="Baker S.E."/>
            <person name="Magnuson J."/>
            <person name="LaBoissiere S."/>
            <person name="Clutterbuck A.J."/>
            <person name="Martinez D."/>
            <person name="Wogulis M."/>
            <person name="de Leon A.L."/>
            <person name="Rey M.W."/>
            <person name="Tsang A."/>
        </authorList>
    </citation>
    <scope>NUCLEOTIDE SEQUENCE [LARGE SCALE GENOMIC DNA]</scope>
    <source>
        <strain evidence="3">ATCC 38088 / NRRL 8126</strain>
    </source>
</reference>
<feature type="region of interest" description="Disordered" evidence="1">
    <location>
        <begin position="54"/>
        <end position="79"/>
    </location>
</feature>
<sequence length="123" mass="14077">MMELDPDAQSAPRTSETTPWAPREDWRSKSYTPSRRIPADVQKVLDTAIDDRPYRTWTDKDGRQHSTAGALLPPGYHQSDDPAYPWLCAVRSCRRMFESLHGLGRHYCVSPNTVTNDRQAGRF</sequence>
<dbReference type="GeneID" id="11515516"/>
<evidence type="ECO:0000256" key="1">
    <source>
        <dbReference type="SAM" id="MobiDB-lite"/>
    </source>
</evidence>
<evidence type="ECO:0000313" key="3">
    <source>
        <dbReference type="Proteomes" id="UP000008181"/>
    </source>
</evidence>
<organism evidence="2 3">
    <name type="scientific">Thermothielavioides terrestris (strain ATCC 38088 / NRRL 8126)</name>
    <name type="common">Thielavia terrestris</name>
    <dbReference type="NCBI Taxonomy" id="578455"/>
    <lineage>
        <taxon>Eukaryota</taxon>
        <taxon>Fungi</taxon>
        <taxon>Dikarya</taxon>
        <taxon>Ascomycota</taxon>
        <taxon>Pezizomycotina</taxon>
        <taxon>Sordariomycetes</taxon>
        <taxon>Sordariomycetidae</taxon>
        <taxon>Sordariales</taxon>
        <taxon>Chaetomiaceae</taxon>
        <taxon>Thermothielavioides</taxon>
        <taxon>Thermothielavioides terrestris</taxon>
    </lineage>
</organism>
<gene>
    <name evidence="2" type="ORF">THITE_2109463</name>
</gene>
<protein>
    <submittedName>
        <fullName evidence="2">Uncharacterized protein</fullName>
    </submittedName>
</protein>
<dbReference type="RefSeq" id="XP_003650203.1">
    <property type="nucleotide sequence ID" value="XM_003650155.1"/>
</dbReference>
<dbReference type="HOGENOM" id="CLU_2016795_0_0_1"/>
<dbReference type="AlphaFoldDB" id="G2QVT6"/>
<feature type="region of interest" description="Disordered" evidence="1">
    <location>
        <begin position="1"/>
        <end position="38"/>
    </location>
</feature>
<feature type="compositionally biased region" description="Basic and acidic residues" evidence="1">
    <location>
        <begin position="54"/>
        <end position="64"/>
    </location>
</feature>
<name>G2QVT6_THETT</name>
<evidence type="ECO:0000313" key="2">
    <source>
        <dbReference type="EMBL" id="AEO63867.1"/>
    </source>
</evidence>